<dbReference type="PANTHER" id="PTHR23510:SF3">
    <property type="entry name" value="MAJOR FACILITATOR SUPERFAMILY DOMAIN-CONTAINING PROTEIN 8"/>
    <property type="match status" value="1"/>
</dbReference>
<feature type="transmembrane region" description="Helical" evidence="6">
    <location>
        <begin position="52"/>
        <end position="76"/>
    </location>
</feature>
<dbReference type="AlphaFoldDB" id="A0A7E4VD60"/>
<feature type="transmembrane region" description="Helical" evidence="6">
    <location>
        <begin position="123"/>
        <end position="143"/>
    </location>
</feature>
<evidence type="ECO:0000313" key="8">
    <source>
        <dbReference type="WBParaSite" id="Pan_g19037.t1"/>
    </source>
</evidence>
<feature type="transmembrane region" description="Helical" evidence="6">
    <location>
        <begin position="222"/>
        <end position="243"/>
    </location>
</feature>
<keyword evidence="3 6" id="KW-0812">Transmembrane</keyword>
<comment type="subcellular location">
    <subcellularLocation>
        <location evidence="1">Endomembrane system</location>
        <topology evidence="1">Multi-pass membrane protein</topology>
    </subcellularLocation>
</comment>
<dbReference type="GO" id="GO:0022857">
    <property type="term" value="F:transmembrane transporter activity"/>
    <property type="evidence" value="ECO:0007669"/>
    <property type="project" value="InterPro"/>
</dbReference>
<keyword evidence="4 6" id="KW-1133">Transmembrane helix</keyword>
<name>A0A7E4VD60_PANRE</name>
<feature type="transmembrane region" description="Helical" evidence="6">
    <location>
        <begin position="347"/>
        <end position="367"/>
    </location>
</feature>
<evidence type="ECO:0000256" key="1">
    <source>
        <dbReference type="ARBA" id="ARBA00004127"/>
    </source>
</evidence>
<feature type="transmembrane region" description="Helical" evidence="6">
    <location>
        <begin position="407"/>
        <end position="426"/>
    </location>
</feature>
<dbReference type="CDD" id="cd17326">
    <property type="entry name" value="MFS_MFSD8"/>
    <property type="match status" value="1"/>
</dbReference>
<feature type="transmembrane region" description="Helical" evidence="6">
    <location>
        <begin position="474"/>
        <end position="493"/>
    </location>
</feature>
<reference evidence="7" key="1">
    <citation type="journal article" date="2013" name="Genetics">
        <title>The draft genome and transcriptome of Panagrellus redivivus are shaped by the harsh demands of a free-living lifestyle.</title>
        <authorList>
            <person name="Srinivasan J."/>
            <person name="Dillman A.R."/>
            <person name="Macchietto M.G."/>
            <person name="Heikkinen L."/>
            <person name="Lakso M."/>
            <person name="Fracchia K.M."/>
            <person name="Antoshechkin I."/>
            <person name="Mortazavi A."/>
            <person name="Wong G."/>
            <person name="Sternberg P.W."/>
        </authorList>
    </citation>
    <scope>NUCLEOTIDE SEQUENCE [LARGE SCALE GENOMIC DNA]</scope>
    <source>
        <strain evidence="7">MT8872</strain>
    </source>
</reference>
<dbReference type="SUPFAM" id="SSF103473">
    <property type="entry name" value="MFS general substrate transporter"/>
    <property type="match status" value="1"/>
</dbReference>
<evidence type="ECO:0000256" key="3">
    <source>
        <dbReference type="ARBA" id="ARBA00022692"/>
    </source>
</evidence>
<evidence type="ECO:0000256" key="5">
    <source>
        <dbReference type="ARBA" id="ARBA00023136"/>
    </source>
</evidence>
<feature type="transmembrane region" description="Helical" evidence="6">
    <location>
        <begin position="88"/>
        <end position="111"/>
    </location>
</feature>
<accession>A0A7E4VD60</accession>
<dbReference type="WBParaSite" id="Pan_g19037.t1">
    <property type="protein sequence ID" value="Pan_g19037.t1"/>
    <property type="gene ID" value="Pan_g19037"/>
</dbReference>
<keyword evidence="5 6" id="KW-0472">Membrane</keyword>
<dbReference type="Pfam" id="PF07690">
    <property type="entry name" value="MFS_1"/>
    <property type="match status" value="1"/>
</dbReference>
<dbReference type="Gene3D" id="1.20.1250.20">
    <property type="entry name" value="MFS general substrate transporter like domains"/>
    <property type="match status" value="1"/>
</dbReference>
<dbReference type="GO" id="GO:0005765">
    <property type="term" value="C:lysosomal membrane"/>
    <property type="evidence" value="ECO:0007669"/>
    <property type="project" value="TreeGrafter"/>
</dbReference>
<protein>
    <submittedName>
        <fullName evidence="8">MFS domain-containing protein</fullName>
    </submittedName>
</protein>
<keyword evidence="2" id="KW-0813">Transport</keyword>
<dbReference type="Proteomes" id="UP000492821">
    <property type="component" value="Unassembled WGS sequence"/>
</dbReference>
<sequence length="531" mass="58415">MQPQTETVPLTLDGQDQSPTPLPFLDDIGTEAVVTDENAEVLAPQKTDWTSIYVAASLSFVGAVQFSLFFASLWPYLQIIDPTATEQFFGTIISLYSLGTMLASPIVGIWANKIKSSVPALEMGLFLMLIGNVVYFLTPVLPIPVSNKYIILTARVITGMGSANVSLLKAYSATASTGGDRSKAIAYVTGGLAFGMTMGPAFQLLFTPLGTTGWVISENIKINIYTAPAILGCLFNILGFYLVRTHFVEKHIGIPDKAHKEKHGKLPPYDKLAIAVCYLTRFCQMFIVCNLEGIGTPLAMTMFAWDRPTVVRNVAIAQGIKAVLSLATYIAYIKFNLGRKMNSQKTMFICLAGLVLFHLVTYSWPFLPGRMVTYNNNDVLLANGTELVGCNTDHLSWCYNTTAVNPWIFYAGYIVIIALSFSNINIALNTLFSKIIGPRQQAAQQGFLQLAGGSARFLGPVLITFIYVEVGPRWIWNIELAVVGGTLLLWILLKHRMVPLDVPEAFAHFQDQDDPDLVRNSKRKKKIEVVA</sequence>
<evidence type="ECO:0000256" key="2">
    <source>
        <dbReference type="ARBA" id="ARBA00022448"/>
    </source>
</evidence>
<dbReference type="GO" id="GO:0012505">
    <property type="term" value="C:endomembrane system"/>
    <property type="evidence" value="ECO:0007669"/>
    <property type="project" value="UniProtKB-SubCell"/>
</dbReference>
<feature type="transmembrane region" description="Helical" evidence="6">
    <location>
        <begin position="314"/>
        <end position="335"/>
    </location>
</feature>
<feature type="transmembrane region" description="Helical" evidence="6">
    <location>
        <begin position="184"/>
        <end position="202"/>
    </location>
</feature>
<evidence type="ECO:0000256" key="6">
    <source>
        <dbReference type="SAM" id="Phobius"/>
    </source>
</evidence>
<proteinExistence type="predicted"/>
<dbReference type="InterPro" id="IPR051068">
    <property type="entry name" value="MFS_Domain-Containing_Protein"/>
</dbReference>
<keyword evidence="7" id="KW-1185">Reference proteome</keyword>
<reference evidence="8" key="2">
    <citation type="submission" date="2020-10" db="UniProtKB">
        <authorList>
            <consortium name="WormBaseParasite"/>
        </authorList>
    </citation>
    <scope>IDENTIFICATION</scope>
</reference>
<feature type="transmembrane region" description="Helical" evidence="6">
    <location>
        <begin position="447"/>
        <end position="468"/>
    </location>
</feature>
<dbReference type="InterPro" id="IPR011701">
    <property type="entry name" value="MFS"/>
</dbReference>
<evidence type="ECO:0000256" key="4">
    <source>
        <dbReference type="ARBA" id="ARBA00022989"/>
    </source>
</evidence>
<feature type="transmembrane region" description="Helical" evidence="6">
    <location>
        <begin position="149"/>
        <end position="172"/>
    </location>
</feature>
<organism evidence="7 8">
    <name type="scientific">Panagrellus redivivus</name>
    <name type="common">Microworm</name>
    <dbReference type="NCBI Taxonomy" id="6233"/>
    <lineage>
        <taxon>Eukaryota</taxon>
        <taxon>Metazoa</taxon>
        <taxon>Ecdysozoa</taxon>
        <taxon>Nematoda</taxon>
        <taxon>Chromadorea</taxon>
        <taxon>Rhabditida</taxon>
        <taxon>Tylenchina</taxon>
        <taxon>Panagrolaimomorpha</taxon>
        <taxon>Panagrolaimoidea</taxon>
        <taxon>Panagrolaimidae</taxon>
        <taxon>Panagrellus</taxon>
    </lineage>
</organism>
<dbReference type="InterPro" id="IPR036259">
    <property type="entry name" value="MFS_trans_sf"/>
</dbReference>
<feature type="transmembrane region" description="Helical" evidence="6">
    <location>
        <begin position="272"/>
        <end position="294"/>
    </location>
</feature>
<evidence type="ECO:0000313" key="7">
    <source>
        <dbReference type="Proteomes" id="UP000492821"/>
    </source>
</evidence>
<dbReference type="PANTHER" id="PTHR23510">
    <property type="entry name" value="INNER MEMBRANE TRANSPORT PROTEIN YAJR"/>
    <property type="match status" value="1"/>
</dbReference>